<reference evidence="1" key="1">
    <citation type="submission" date="2022-07" db="EMBL/GenBank/DDBJ databases">
        <title>Phylogenomic reconstructions and comparative analyses of Kickxellomycotina fungi.</title>
        <authorList>
            <person name="Reynolds N.K."/>
            <person name="Stajich J.E."/>
            <person name="Barry K."/>
            <person name="Grigoriev I.V."/>
            <person name="Crous P."/>
            <person name="Smith M.E."/>
        </authorList>
    </citation>
    <scope>NUCLEOTIDE SEQUENCE</scope>
    <source>
        <strain evidence="1">NRRL 5244</strain>
    </source>
</reference>
<evidence type="ECO:0000313" key="2">
    <source>
        <dbReference type="Proteomes" id="UP001150603"/>
    </source>
</evidence>
<feature type="non-terminal residue" evidence="1">
    <location>
        <position position="208"/>
    </location>
</feature>
<evidence type="ECO:0000313" key="1">
    <source>
        <dbReference type="EMBL" id="KAJ1933721.1"/>
    </source>
</evidence>
<gene>
    <name evidence="1" type="ORF">FBU59_005937</name>
</gene>
<dbReference type="EMBL" id="JANBPW010004949">
    <property type="protein sequence ID" value="KAJ1933721.1"/>
    <property type="molecule type" value="Genomic_DNA"/>
</dbReference>
<dbReference type="Proteomes" id="UP001150603">
    <property type="component" value="Unassembled WGS sequence"/>
</dbReference>
<keyword evidence="2" id="KW-1185">Reference proteome</keyword>
<name>A0ACC1J1B2_9FUNG</name>
<sequence length="208" mass="23077">MGTNIRFSTSSEKHASVINMGNNGSAGAATRNMHSEQSQSTLNMPDADIPANFQDDFNWDEVSDDGSETDPSSTPTPKGFWRMHPLVRSFVIMIGGGIVLITPTIGVMASHPDLPFRSAIDLPPQPTVDTNDPKYLDLYHKYNLQCVARSFALLTSGWVFGVLAYHMIDMIPDGVLHVVRGFKGKRNIEKLKDRMQFFVAVKAYVKMI</sequence>
<proteinExistence type="predicted"/>
<comment type="caution">
    <text evidence="1">The sequence shown here is derived from an EMBL/GenBank/DDBJ whole genome shotgun (WGS) entry which is preliminary data.</text>
</comment>
<accession>A0ACC1J1B2</accession>
<protein>
    <submittedName>
        <fullName evidence="1">Uncharacterized protein</fullName>
    </submittedName>
</protein>
<organism evidence="1 2">
    <name type="scientific">Linderina macrospora</name>
    <dbReference type="NCBI Taxonomy" id="4868"/>
    <lineage>
        <taxon>Eukaryota</taxon>
        <taxon>Fungi</taxon>
        <taxon>Fungi incertae sedis</taxon>
        <taxon>Zoopagomycota</taxon>
        <taxon>Kickxellomycotina</taxon>
        <taxon>Kickxellomycetes</taxon>
        <taxon>Kickxellales</taxon>
        <taxon>Kickxellaceae</taxon>
        <taxon>Linderina</taxon>
    </lineage>
</organism>